<dbReference type="PANTHER" id="PTHR11575:SF24">
    <property type="entry name" value="5'-NUCLEOTIDASE"/>
    <property type="match status" value="1"/>
</dbReference>
<dbReference type="EMBL" id="JBHTEY010000004">
    <property type="protein sequence ID" value="MFC7613243.1"/>
    <property type="molecule type" value="Genomic_DNA"/>
</dbReference>
<accession>A0ABW2TK72</accession>
<proteinExistence type="inferred from homology"/>
<evidence type="ECO:0000256" key="1">
    <source>
        <dbReference type="RuleBase" id="RU362119"/>
    </source>
</evidence>
<sequence>MGAGSNLVDVVGVPENPAVAKLVADAKARATELGKQPLGSITGDIRRAYTASGNEDRGKESALGNFIADVQLAGTAPAGRGGAQIAFMNPGGLRADLVHAPDGVVTYAEAFAVQPFANDVVTKSYTGAQIKQVLEEQWQPAGASRPLLWLGVSKGFRYMYLPENPAGSRITGMWLSDKPIDPAATYRVTVNSFLASGGDNFRTLAGGTNPATTGNNDLTMLVDYFAANSPITADPAPRSSIGVPAPVCDKTITGTHVGPLVVSSGLTCLDGATVVGPVVVRAGASLQATGARITGPVAATRPESVTLTDTRVTGSLSISGATDAVVIENTQVTGPIALYNNTGGVTVAGNTITGPLLHGQHPRAGERRPPEHRGRPQGRPVPGPVRV</sequence>
<comment type="caution">
    <text evidence="4">The sequence shown here is derived from an EMBL/GenBank/DDBJ whole genome shotgun (WGS) entry which is preliminary data.</text>
</comment>
<organism evidence="4 5">
    <name type="scientific">Actinokineospora soli</name>
    <dbReference type="NCBI Taxonomy" id="1048753"/>
    <lineage>
        <taxon>Bacteria</taxon>
        <taxon>Bacillati</taxon>
        <taxon>Actinomycetota</taxon>
        <taxon>Actinomycetes</taxon>
        <taxon>Pseudonocardiales</taxon>
        <taxon>Pseudonocardiaceae</taxon>
        <taxon>Actinokineospora</taxon>
    </lineage>
</organism>
<keyword evidence="1" id="KW-0378">Hydrolase</keyword>
<keyword evidence="1" id="KW-0547">Nucleotide-binding</keyword>
<dbReference type="Gene3D" id="3.90.780.10">
    <property type="entry name" value="5'-Nucleotidase, C-terminal domain"/>
    <property type="match status" value="1"/>
</dbReference>
<evidence type="ECO:0000256" key="2">
    <source>
        <dbReference type="SAM" id="MobiDB-lite"/>
    </source>
</evidence>
<dbReference type="PRINTS" id="PR01607">
    <property type="entry name" value="APYRASEFAMLY"/>
</dbReference>
<evidence type="ECO:0000259" key="3">
    <source>
        <dbReference type="Pfam" id="PF02872"/>
    </source>
</evidence>
<feature type="compositionally biased region" description="Basic and acidic residues" evidence="2">
    <location>
        <begin position="363"/>
        <end position="374"/>
    </location>
</feature>
<keyword evidence="5" id="KW-1185">Reference proteome</keyword>
<dbReference type="InterPro" id="IPR006179">
    <property type="entry name" value="5_nucleotidase/apyrase"/>
</dbReference>
<evidence type="ECO:0000313" key="4">
    <source>
        <dbReference type="EMBL" id="MFC7613243.1"/>
    </source>
</evidence>
<dbReference type="PANTHER" id="PTHR11575">
    <property type="entry name" value="5'-NUCLEOTIDASE-RELATED"/>
    <property type="match status" value="1"/>
</dbReference>
<reference evidence="5" key="1">
    <citation type="journal article" date="2019" name="Int. J. Syst. Evol. Microbiol.">
        <title>The Global Catalogue of Microorganisms (GCM) 10K type strain sequencing project: providing services to taxonomists for standard genome sequencing and annotation.</title>
        <authorList>
            <consortium name="The Broad Institute Genomics Platform"/>
            <consortium name="The Broad Institute Genome Sequencing Center for Infectious Disease"/>
            <person name="Wu L."/>
            <person name="Ma J."/>
        </authorList>
    </citation>
    <scope>NUCLEOTIDE SEQUENCE [LARGE SCALE GENOMIC DNA]</scope>
    <source>
        <strain evidence="5">JCM 17695</strain>
    </source>
</reference>
<dbReference type="Proteomes" id="UP001596512">
    <property type="component" value="Unassembled WGS sequence"/>
</dbReference>
<gene>
    <name evidence="4" type="ORF">ACFQV2_06090</name>
</gene>
<evidence type="ECO:0000313" key="5">
    <source>
        <dbReference type="Proteomes" id="UP001596512"/>
    </source>
</evidence>
<dbReference type="InterPro" id="IPR008334">
    <property type="entry name" value="5'-Nucleotdase_C"/>
</dbReference>
<dbReference type="SUPFAM" id="SSF55816">
    <property type="entry name" value="5'-nucleotidase (syn. UDP-sugar hydrolase), C-terminal domain"/>
    <property type="match status" value="1"/>
</dbReference>
<protein>
    <submittedName>
        <fullName evidence="4">5'-nucleotidase C-terminal domain-containing protein</fullName>
    </submittedName>
</protein>
<name>A0ABW2TK72_9PSEU</name>
<dbReference type="InterPro" id="IPR036907">
    <property type="entry name" value="5'-Nucleotdase_C_sf"/>
</dbReference>
<feature type="domain" description="5'-Nucleotidase C-terminal" evidence="3">
    <location>
        <begin position="51"/>
        <end position="205"/>
    </location>
</feature>
<dbReference type="Pfam" id="PF02872">
    <property type="entry name" value="5_nucleotid_C"/>
    <property type="match status" value="1"/>
</dbReference>
<comment type="similarity">
    <text evidence="1">Belongs to the 5'-nucleotidase family.</text>
</comment>
<feature type="region of interest" description="Disordered" evidence="2">
    <location>
        <begin position="352"/>
        <end position="387"/>
    </location>
</feature>